<dbReference type="EMBL" id="QMFB01000015">
    <property type="protein sequence ID" value="RAV18748.1"/>
    <property type="molecule type" value="Genomic_DNA"/>
</dbReference>
<evidence type="ECO:0000259" key="2">
    <source>
        <dbReference type="Pfam" id="PF13088"/>
    </source>
</evidence>
<dbReference type="Gene3D" id="2.120.10.10">
    <property type="match status" value="1"/>
</dbReference>
<comment type="caution">
    <text evidence="3">The sequence shown here is derived from an EMBL/GenBank/DDBJ whole genome shotgun (WGS) entry which is preliminary data.</text>
</comment>
<sequence length="365" mass="41004">MSTVQQKGEIVFDLGPSRENPRNGEGSFLGLSDGRIMFAYSSFVGETNRDTAYARIVVRHSHDSGNTWSGERVIVSPQDHEALNVMSVSLLRLGNGDIGLFYLVRKGWHDMRLHVRRSSDEGETWGEALCCVPAPGYYVTNNDRVIRLSNGRLIFAASFHKMWGHKVTYNGRGVVCCFLSDDDGDTWREARTPLTMPEPRSTTGLQEPGVIERKDGTLWLWSRTDLGLQYESFSLDGGETWTKPSASEFTSPASPLSMKRNPYDDRLLAVWNPVPNYRTRPFLPRYAGRTPLICAISNDEGKTWGHDFAAEPLDDMTGFCYAAIHFTADSVLLGYYGHEIGDGEHRDRLLIRKVNWSEIVQNGQG</sequence>
<dbReference type="CDD" id="cd15482">
    <property type="entry name" value="Sialidase_non-viral"/>
    <property type="match status" value="1"/>
</dbReference>
<dbReference type="PANTHER" id="PTHR43752">
    <property type="entry name" value="BNR/ASP-BOX REPEAT FAMILY PROTEIN"/>
    <property type="match status" value="1"/>
</dbReference>
<dbReference type="OrthoDB" id="2519939at2"/>
<evidence type="ECO:0000313" key="3">
    <source>
        <dbReference type="EMBL" id="RAV18748.1"/>
    </source>
</evidence>
<name>A0A329MGJ9_9BACL</name>
<accession>A0A329MGJ9</accession>
<dbReference type="PANTHER" id="PTHR43752:SF2">
    <property type="entry name" value="BNR_ASP-BOX REPEAT FAMILY PROTEIN"/>
    <property type="match status" value="1"/>
</dbReference>
<keyword evidence="4" id="KW-1185">Reference proteome</keyword>
<evidence type="ECO:0000256" key="1">
    <source>
        <dbReference type="SAM" id="MobiDB-lite"/>
    </source>
</evidence>
<reference evidence="3 4" key="1">
    <citation type="journal article" date="2009" name="Int. J. Syst. Evol. Microbiol.">
        <title>Paenibacillus contaminans sp. nov., isolated from a contaminated laboratory plate.</title>
        <authorList>
            <person name="Chou J.H."/>
            <person name="Lee J.H."/>
            <person name="Lin M.C."/>
            <person name="Chang P.S."/>
            <person name="Arun A.B."/>
            <person name="Young C.C."/>
            <person name="Chen W.M."/>
        </authorList>
    </citation>
    <scope>NUCLEOTIDE SEQUENCE [LARGE SCALE GENOMIC DNA]</scope>
    <source>
        <strain evidence="3 4">CKOBP-6</strain>
    </source>
</reference>
<dbReference type="InterPro" id="IPR036278">
    <property type="entry name" value="Sialidase_sf"/>
</dbReference>
<feature type="region of interest" description="Disordered" evidence="1">
    <location>
        <begin position="1"/>
        <end position="26"/>
    </location>
</feature>
<organism evidence="3 4">
    <name type="scientific">Paenibacillus contaminans</name>
    <dbReference type="NCBI Taxonomy" id="450362"/>
    <lineage>
        <taxon>Bacteria</taxon>
        <taxon>Bacillati</taxon>
        <taxon>Bacillota</taxon>
        <taxon>Bacilli</taxon>
        <taxon>Bacillales</taxon>
        <taxon>Paenibacillaceae</taxon>
        <taxon>Paenibacillus</taxon>
    </lineage>
</organism>
<dbReference type="AlphaFoldDB" id="A0A329MGJ9"/>
<dbReference type="InterPro" id="IPR011040">
    <property type="entry name" value="Sialidase"/>
</dbReference>
<dbReference type="Pfam" id="PF13088">
    <property type="entry name" value="BNR_2"/>
    <property type="match status" value="1"/>
</dbReference>
<protein>
    <submittedName>
        <fullName evidence="3">Exo-alpha-sialidase</fullName>
    </submittedName>
</protein>
<evidence type="ECO:0000313" key="4">
    <source>
        <dbReference type="Proteomes" id="UP000250369"/>
    </source>
</evidence>
<feature type="domain" description="Sialidase" evidence="2">
    <location>
        <begin position="54"/>
        <end position="307"/>
    </location>
</feature>
<dbReference type="SUPFAM" id="SSF50939">
    <property type="entry name" value="Sialidases"/>
    <property type="match status" value="1"/>
</dbReference>
<dbReference type="RefSeq" id="WP_113033366.1">
    <property type="nucleotide sequence ID" value="NZ_QMFB01000015.1"/>
</dbReference>
<proteinExistence type="predicted"/>
<gene>
    <name evidence="3" type="ORF">DQG23_23720</name>
</gene>
<dbReference type="Proteomes" id="UP000250369">
    <property type="component" value="Unassembled WGS sequence"/>
</dbReference>